<feature type="region of interest" description="Disordered" evidence="1">
    <location>
        <begin position="439"/>
        <end position="539"/>
    </location>
</feature>
<dbReference type="OrthoDB" id="2017317at2759"/>
<feature type="compositionally biased region" description="Basic and acidic residues" evidence="1">
    <location>
        <begin position="491"/>
        <end position="514"/>
    </location>
</feature>
<dbReference type="InterPro" id="IPR013024">
    <property type="entry name" value="GGCT-like"/>
</dbReference>
<evidence type="ECO:0000313" key="2">
    <source>
        <dbReference type="EMBL" id="KAF6017784.1"/>
    </source>
</evidence>
<feature type="compositionally biased region" description="Low complexity" evidence="1">
    <location>
        <begin position="696"/>
        <end position="711"/>
    </location>
</feature>
<proteinExistence type="predicted"/>
<comment type="caution">
    <text evidence="2">The sequence shown here is derived from an EMBL/GenBank/DDBJ whole genome shotgun (WGS) entry which is preliminary data.</text>
</comment>
<name>A0A7J7IWJ4_BUGNE</name>
<feature type="region of interest" description="Disordered" evidence="1">
    <location>
        <begin position="85"/>
        <end position="154"/>
    </location>
</feature>
<evidence type="ECO:0000313" key="3">
    <source>
        <dbReference type="Proteomes" id="UP000593567"/>
    </source>
</evidence>
<feature type="region of interest" description="Disordered" evidence="1">
    <location>
        <begin position="248"/>
        <end position="294"/>
    </location>
</feature>
<feature type="compositionally biased region" description="Polar residues" evidence="1">
    <location>
        <begin position="340"/>
        <end position="350"/>
    </location>
</feature>
<reference evidence="2" key="1">
    <citation type="submission" date="2020-06" db="EMBL/GenBank/DDBJ databases">
        <title>Draft genome of Bugula neritina, a colonial animal packing powerful symbionts and potential medicines.</title>
        <authorList>
            <person name="Rayko M."/>
        </authorList>
    </citation>
    <scope>NUCLEOTIDE SEQUENCE [LARGE SCALE GENOMIC DNA]</scope>
    <source>
        <strain evidence="2">Kwan_BN1</strain>
    </source>
</reference>
<accession>A0A7J7IWJ4</accession>
<evidence type="ECO:0000256" key="1">
    <source>
        <dbReference type="SAM" id="MobiDB-lite"/>
    </source>
</evidence>
<dbReference type="AlphaFoldDB" id="A0A7J7IWJ4"/>
<feature type="compositionally biased region" description="Polar residues" evidence="1">
    <location>
        <begin position="282"/>
        <end position="294"/>
    </location>
</feature>
<feature type="compositionally biased region" description="Polar residues" evidence="1">
    <location>
        <begin position="385"/>
        <end position="419"/>
    </location>
</feature>
<protein>
    <submittedName>
        <fullName evidence="2">Uncharacterized protein</fullName>
    </submittedName>
</protein>
<dbReference type="Gene3D" id="3.10.490.10">
    <property type="entry name" value="Gamma-glutamyl cyclotransferase-like"/>
    <property type="match status" value="1"/>
</dbReference>
<dbReference type="Proteomes" id="UP000593567">
    <property type="component" value="Unassembled WGS sequence"/>
</dbReference>
<gene>
    <name evidence="2" type="ORF">EB796_023911</name>
</gene>
<feature type="region of interest" description="Disordered" evidence="1">
    <location>
        <begin position="696"/>
        <end position="721"/>
    </location>
</feature>
<keyword evidence="3" id="KW-1185">Reference proteome</keyword>
<feature type="compositionally biased region" description="Polar residues" evidence="1">
    <location>
        <begin position="439"/>
        <end position="490"/>
    </location>
</feature>
<sequence>MSVQCDDSLRNIHVGGLLKSTKLSDAIIEHIRSISDDRIVAKQAQKLLGFADYVIASDSSDTMHEVQIDKLTDDSVLTQLTQNFTADKSNHAGGAEPCPSREVSQKTPEGLLAERSSSLADGLDLDQPRSAISSKKVTSIKTTSTHNENTKKHSQTVDISNGTDYNVGLKFKQSEKARNVTPSSTLYHSQRSVKPKALKCRNISCLEGRPVAFHTKTLKHQSFQVQTTNKQMSHAGCEKIICRDYSKAIRPSSKATPTADSKRKPVSQPKNTLATERKTPTNREPTPSPYSSMTQLDKLCKEGQGQTNMTDREFRADSAAHSDGDPAKGTVFLTDAHSEVQSKQSLTQVQHKPGSKPAGGCREFMETNNSDKDDDNSEDKRRNDQNSQPLHNVTSTVNNSQTKNSTSETHHNPSGGTVNQAKLGLQENIQVSPLQQSADGLTCDSVPQSLNDSSQVTSNSSQAISHSPQTISHSPQLTTVSHSKPPTTKSNDPKAATKENTDKATIELSKEHTNKPTIKPDPQQSRSVKRLSQPETHQQNVLDAHSTFITAGFLSLESMINDACNMLRHSYSLNDLDKSCDWDQSISSPRSVEVLNKEVKFAEEVEECHYFSPANELQDDKQASVSHDISQSSGSTLTNEVVDNSKELTLYLDSLHGNEDEDDQMKESASKYSVYGIHGQISEYLTTKTLVRQIYPPQTTKPKPTPSSISPELESEQQTASSCLAVNSDQNDCEFTPDNPPPTPLLLPLDLLCTHEDCHTPELDSPISELESVTSDRKCFLETLVGYMPESDKVSELSSLPSDRSVTDSSLSMFSAPLGFYRIACVSIAVEGTTKPMNSRQHNEGVVEPISPVAPSCFRINALPPEGSVFYFAYGADMKLSRFSALLRRKIEEKRWALLFGFQLTFNKTGIDKEAGLFANIEANAYSSTEGALYTITYDELAVVDGCHGYPHHYARLLLPVWVCNSSDPENYSIAQYCVPAVTYIAQDAWLSTERQSSTEGNYNVRQCISGSDQLTSAYRQHLNTLIVEC</sequence>
<dbReference type="InterPro" id="IPR036568">
    <property type="entry name" value="GGCT-like_sf"/>
</dbReference>
<dbReference type="EMBL" id="VXIV02003361">
    <property type="protein sequence ID" value="KAF6017784.1"/>
    <property type="molecule type" value="Genomic_DNA"/>
</dbReference>
<dbReference type="CDD" id="cd06661">
    <property type="entry name" value="GGCT_like"/>
    <property type="match status" value="1"/>
</dbReference>
<feature type="compositionally biased region" description="Low complexity" evidence="1">
    <location>
        <begin position="132"/>
        <end position="145"/>
    </location>
</feature>
<organism evidence="2 3">
    <name type="scientific">Bugula neritina</name>
    <name type="common">Brown bryozoan</name>
    <name type="synonym">Sertularia neritina</name>
    <dbReference type="NCBI Taxonomy" id="10212"/>
    <lineage>
        <taxon>Eukaryota</taxon>
        <taxon>Metazoa</taxon>
        <taxon>Spiralia</taxon>
        <taxon>Lophotrochozoa</taxon>
        <taxon>Bryozoa</taxon>
        <taxon>Gymnolaemata</taxon>
        <taxon>Cheilostomatida</taxon>
        <taxon>Flustrina</taxon>
        <taxon>Buguloidea</taxon>
        <taxon>Bugulidae</taxon>
        <taxon>Bugula</taxon>
    </lineage>
</organism>
<feature type="region of interest" description="Disordered" evidence="1">
    <location>
        <begin position="340"/>
        <end position="419"/>
    </location>
</feature>
<dbReference type="SUPFAM" id="SSF110857">
    <property type="entry name" value="Gamma-glutamyl cyclotransferase-like"/>
    <property type="match status" value="1"/>
</dbReference>